<dbReference type="Gene3D" id="3.10.450.50">
    <property type="match status" value="1"/>
</dbReference>
<reference evidence="1 2" key="1">
    <citation type="submission" date="2016-10" db="EMBL/GenBank/DDBJ databases">
        <authorList>
            <person name="de Groot N.N."/>
        </authorList>
    </citation>
    <scope>NUCLEOTIDE SEQUENCE [LARGE SCALE GENOMIC DNA]</scope>
    <source>
        <strain evidence="2">E92,LMG 26720,CCM 7988</strain>
    </source>
</reference>
<name>A0A1I5YIL6_9BACT</name>
<sequence length="135" mass="15896">MLIRKVNLMNERLSEVVGRYLTLLESRENLLVIEQFYADEIIQYENYEEPITGKKHCFDLECDNLRKVNRVKTQIKSVCIDESSGLVTGEIKIVFENKQKGLKLLEEAFVQQWSEGKIISQKFYYQEIREAEGEI</sequence>
<evidence type="ECO:0000313" key="1">
    <source>
        <dbReference type="EMBL" id="SFQ44054.1"/>
    </source>
</evidence>
<dbReference type="STRING" id="1079859.SAMN04515674_11917"/>
<proteinExistence type="predicted"/>
<evidence type="ECO:0008006" key="3">
    <source>
        <dbReference type="Google" id="ProtNLM"/>
    </source>
</evidence>
<gene>
    <name evidence="1" type="ORF">SAMN04515674_11917</name>
</gene>
<accession>A0A1I5YIL6</accession>
<evidence type="ECO:0000313" key="2">
    <source>
        <dbReference type="Proteomes" id="UP000199306"/>
    </source>
</evidence>
<dbReference type="EMBL" id="FOXH01000019">
    <property type="protein sequence ID" value="SFQ44054.1"/>
    <property type="molecule type" value="Genomic_DNA"/>
</dbReference>
<dbReference type="AlphaFoldDB" id="A0A1I5YIL6"/>
<organism evidence="1 2">
    <name type="scientific">Pseudarcicella hirudinis</name>
    <dbReference type="NCBI Taxonomy" id="1079859"/>
    <lineage>
        <taxon>Bacteria</taxon>
        <taxon>Pseudomonadati</taxon>
        <taxon>Bacteroidota</taxon>
        <taxon>Cytophagia</taxon>
        <taxon>Cytophagales</taxon>
        <taxon>Flectobacillaceae</taxon>
        <taxon>Pseudarcicella</taxon>
    </lineage>
</organism>
<dbReference type="Proteomes" id="UP000199306">
    <property type="component" value="Unassembled WGS sequence"/>
</dbReference>
<keyword evidence="2" id="KW-1185">Reference proteome</keyword>
<protein>
    <recommendedName>
        <fullName evidence="3">Nuclear transport factor 2 family protein</fullName>
    </recommendedName>
</protein>